<dbReference type="GO" id="GO:0003700">
    <property type="term" value="F:DNA-binding transcription factor activity"/>
    <property type="evidence" value="ECO:0007669"/>
    <property type="project" value="InterPro"/>
</dbReference>
<dbReference type="CDD" id="cd00090">
    <property type="entry name" value="HTH_ARSR"/>
    <property type="match status" value="1"/>
</dbReference>
<keyword evidence="3" id="KW-0804">Transcription</keyword>
<dbReference type="PROSITE" id="PS50987">
    <property type="entry name" value="HTH_ARSR_2"/>
    <property type="match status" value="1"/>
</dbReference>
<dbReference type="InterPro" id="IPR036388">
    <property type="entry name" value="WH-like_DNA-bd_sf"/>
</dbReference>
<dbReference type="InterPro" id="IPR051081">
    <property type="entry name" value="HTH_MetalResp_TranReg"/>
</dbReference>
<dbReference type="Pfam" id="PF01022">
    <property type="entry name" value="HTH_5"/>
    <property type="match status" value="1"/>
</dbReference>
<dbReference type="OrthoDB" id="9798835at2"/>
<feature type="domain" description="HTH arsR-type" evidence="4">
    <location>
        <begin position="1"/>
        <end position="88"/>
    </location>
</feature>
<sequence length="88" mass="10143">MENQVKIFKALAHPIRLKIITKLAQGELCVCKLNEDVDFSQSNLSQHLRILKEANILNARKDGMWIYYSIKNNKILELLNIAKSMNDS</sequence>
<dbReference type="PANTHER" id="PTHR33154:SF33">
    <property type="entry name" value="TRANSCRIPTIONAL REPRESSOR SDPR"/>
    <property type="match status" value="1"/>
</dbReference>
<evidence type="ECO:0000313" key="5">
    <source>
        <dbReference type="EMBL" id="KIE44803.1"/>
    </source>
</evidence>
<dbReference type="SMART" id="SM00418">
    <property type="entry name" value="HTH_ARSR"/>
    <property type="match status" value="1"/>
</dbReference>
<dbReference type="SUPFAM" id="SSF46785">
    <property type="entry name" value="Winged helix' DNA-binding domain"/>
    <property type="match status" value="1"/>
</dbReference>
<comment type="caution">
    <text evidence="5">The sequence shown here is derived from an EMBL/GenBank/DDBJ whole genome shotgun (WGS) entry which is preliminary data.</text>
</comment>
<evidence type="ECO:0000256" key="1">
    <source>
        <dbReference type="ARBA" id="ARBA00023015"/>
    </source>
</evidence>
<dbReference type="GO" id="GO:0003677">
    <property type="term" value="F:DNA binding"/>
    <property type="evidence" value="ECO:0007669"/>
    <property type="project" value="UniProtKB-KW"/>
</dbReference>
<dbReference type="EMBL" id="AYSO01000020">
    <property type="protein sequence ID" value="KIE44803.1"/>
    <property type="molecule type" value="Genomic_DNA"/>
</dbReference>
<dbReference type="NCBIfam" id="NF033788">
    <property type="entry name" value="HTH_metalloreg"/>
    <property type="match status" value="1"/>
</dbReference>
<dbReference type="STRING" id="29341.RSJ17_04400"/>
<dbReference type="RefSeq" id="WP_039636097.1">
    <property type="nucleotide sequence ID" value="NZ_AYSO01000020.1"/>
</dbReference>
<dbReference type="Proteomes" id="UP000031366">
    <property type="component" value="Unassembled WGS sequence"/>
</dbReference>
<evidence type="ECO:0000313" key="6">
    <source>
        <dbReference type="Proteomes" id="UP000031366"/>
    </source>
</evidence>
<dbReference type="InterPro" id="IPR001845">
    <property type="entry name" value="HTH_ArsR_DNA-bd_dom"/>
</dbReference>
<evidence type="ECO:0000259" key="4">
    <source>
        <dbReference type="PROSITE" id="PS50987"/>
    </source>
</evidence>
<keyword evidence="1" id="KW-0805">Transcription regulation</keyword>
<dbReference type="InterPro" id="IPR011991">
    <property type="entry name" value="ArsR-like_HTH"/>
</dbReference>
<evidence type="ECO:0000256" key="3">
    <source>
        <dbReference type="ARBA" id="ARBA00023163"/>
    </source>
</evidence>
<dbReference type="Gene3D" id="1.10.10.10">
    <property type="entry name" value="Winged helix-like DNA-binding domain superfamily/Winged helix DNA-binding domain"/>
    <property type="match status" value="1"/>
</dbReference>
<reference evidence="5 6" key="1">
    <citation type="journal article" date="2015" name="Infect. Genet. Evol.">
        <title>Genomic sequences of six botulinum neurotoxin-producing strains representing three clostridial species illustrate the mobility and diversity of botulinum neurotoxin genes.</title>
        <authorList>
            <person name="Smith T.J."/>
            <person name="Hill K.K."/>
            <person name="Xie G."/>
            <person name="Foley B.T."/>
            <person name="Williamson C.H."/>
            <person name="Foster J.T."/>
            <person name="Johnson S.L."/>
            <person name="Chertkov O."/>
            <person name="Teshima H."/>
            <person name="Gibbons H.S."/>
            <person name="Johnsky L.A."/>
            <person name="Karavis M.A."/>
            <person name="Smith L.A."/>
        </authorList>
    </citation>
    <scope>NUCLEOTIDE SEQUENCE [LARGE SCALE GENOMIC DNA]</scope>
    <source>
        <strain evidence="5 6">CDC 2741</strain>
    </source>
</reference>
<name>A0A0C1TZU8_9CLOT</name>
<gene>
    <name evidence="5" type="ORF">U732_318</name>
</gene>
<dbReference type="PRINTS" id="PR00778">
    <property type="entry name" value="HTHARSR"/>
</dbReference>
<protein>
    <submittedName>
        <fullName evidence="5">Bacterial regulatory, arsR family protein</fullName>
    </submittedName>
</protein>
<proteinExistence type="predicted"/>
<evidence type="ECO:0000256" key="2">
    <source>
        <dbReference type="ARBA" id="ARBA00023125"/>
    </source>
</evidence>
<dbReference type="PANTHER" id="PTHR33154">
    <property type="entry name" value="TRANSCRIPTIONAL REGULATOR, ARSR FAMILY"/>
    <property type="match status" value="1"/>
</dbReference>
<accession>A0A0C1TZU8</accession>
<dbReference type="InterPro" id="IPR036390">
    <property type="entry name" value="WH_DNA-bd_sf"/>
</dbReference>
<organism evidence="5 6">
    <name type="scientific">Clostridium argentinense CDC 2741</name>
    <dbReference type="NCBI Taxonomy" id="1418104"/>
    <lineage>
        <taxon>Bacteria</taxon>
        <taxon>Bacillati</taxon>
        <taxon>Bacillota</taxon>
        <taxon>Clostridia</taxon>
        <taxon>Eubacteriales</taxon>
        <taxon>Clostridiaceae</taxon>
        <taxon>Clostridium</taxon>
    </lineage>
</organism>
<dbReference type="AlphaFoldDB" id="A0A0C1TZU8"/>
<keyword evidence="2" id="KW-0238">DNA-binding</keyword>
<keyword evidence="6" id="KW-1185">Reference proteome</keyword>